<organism evidence="6 7">
    <name type="scientific">Eiseniibacteriota bacterium</name>
    <dbReference type="NCBI Taxonomy" id="2212470"/>
    <lineage>
        <taxon>Bacteria</taxon>
        <taxon>Candidatus Eiseniibacteriota</taxon>
    </lineage>
</organism>
<keyword evidence="1 4" id="KW-0663">Pyridoxal phosphate</keyword>
<dbReference type="InterPro" id="IPR015421">
    <property type="entry name" value="PyrdxlP-dep_Trfase_major"/>
</dbReference>
<dbReference type="FunFam" id="3.40.640.10:FF:000089">
    <property type="entry name" value="Aminotransferase, DegT/DnrJ/EryC1/StrS family"/>
    <property type="match status" value="1"/>
</dbReference>
<proteinExistence type="inferred from homology"/>
<dbReference type="GO" id="GO:0000271">
    <property type="term" value="P:polysaccharide biosynthetic process"/>
    <property type="evidence" value="ECO:0007669"/>
    <property type="project" value="TreeGrafter"/>
</dbReference>
<dbReference type="GO" id="GO:0030170">
    <property type="term" value="F:pyridoxal phosphate binding"/>
    <property type="evidence" value="ECO:0007669"/>
    <property type="project" value="TreeGrafter"/>
</dbReference>
<reference evidence="6" key="2">
    <citation type="journal article" date="2021" name="Microbiome">
        <title>Successional dynamics and alternative stable states in a saline activated sludge microbial community over 9 years.</title>
        <authorList>
            <person name="Wang Y."/>
            <person name="Ye J."/>
            <person name="Ju F."/>
            <person name="Liu L."/>
            <person name="Boyd J.A."/>
            <person name="Deng Y."/>
            <person name="Parks D.H."/>
            <person name="Jiang X."/>
            <person name="Yin X."/>
            <person name="Woodcroft B.J."/>
            <person name="Tyson G.W."/>
            <person name="Hugenholtz P."/>
            <person name="Polz M.F."/>
            <person name="Zhang T."/>
        </authorList>
    </citation>
    <scope>NUCLEOTIDE SEQUENCE</scope>
    <source>
        <strain evidence="6">HKST-UBA02</strain>
    </source>
</reference>
<keyword evidence="6" id="KW-0808">Transferase</keyword>
<sequence>MQVPLLDLKAQYQALREPILAAVDETFASGAWIMGPKVKTFEEEVASYVHAKAAIGCASGTDALLLSVRALDPKPGDEVIAPAFTFFATGGATVNAGATPVFVDSQEDSFNVDPAAIERAITPKTRAIIPVHLFGQSADMDPIMAIAKKHNLAVIEDAAQSIGCTYGDRPVGSIGDVGCFSFYPSKNLGGNGDGGIITTNSAEWEDKLRVLRVHGAKKKYLNEVIGFNSRLDAVHAAILSVKLKHLDDWCAARQANAARYDEAFKGVDGIATPPRAIPGNHVFNQYTIRVKRGSRDALQAHLKENGIGCEIYYPYPLHLVPAFGNLGYEKGSLPVCEQQAVEALSIPIFPEMNSDQQGYVVETIKNWVKTQ</sequence>
<dbReference type="AlphaFoldDB" id="A0A956SDG8"/>
<name>A0A956SDG8_UNCEI</name>
<evidence type="ECO:0000256" key="5">
    <source>
        <dbReference type="RuleBase" id="RU004508"/>
    </source>
</evidence>
<evidence type="ECO:0000256" key="3">
    <source>
        <dbReference type="PIRSR" id="PIRSR000390-1"/>
    </source>
</evidence>
<dbReference type="SUPFAM" id="SSF53383">
    <property type="entry name" value="PLP-dependent transferases"/>
    <property type="match status" value="1"/>
</dbReference>
<dbReference type="Gene3D" id="3.40.640.10">
    <property type="entry name" value="Type I PLP-dependent aspartate aminotransferase-like (Major domain)"/>
    <property type="match status" value="1"/>
</dbReference>
<protein>
    <submittedName>
        <fullName evidence="6">DegT/DnrJ/EryC1/StrS family aminotransferase</fullName>
    </submittedName>
</protein>
<comment type="similarity">
    <text evidence="2 5">Belongs to the DegT/DnrJ/EryC1 family.</text>
</comment>
<dbReference type="PIRSF" id="PIRSF000390">
    <property type="entry name" value="PLP_StrS"/>
    <property type="match status" value="1"/>
</dbReference>
<dbReference type="GO" id="GO:0008483">
    <property type="term" value="F:transaminase activity"/>
    <property type="evidence" value="ECO:0007669"/>
    <property type="project" value="UniProtKB-KW"/>
</dbReference>
<dbReference type="InterPro" id="IPR015424">
    <property type="entry name" value="PyrdxlP-dep_Trfase"/>
</dbReference>
<comment type="caution">
    <text evidence="6">The sequence shown here is derived from an EMBL/GenBank/DDBJ whole genome shotgun (WGS) entry which is preliminary data.</text>
</comment>
<keyword evidence="6" id="KW-0032">Aminotransferase</keyword>
<dbReference type="Gene3D" id="3.90.1150.10">
    <property type="entry name" value="Aspartate Aminotransferase, domain 1"/>
    <property type="match status" value="1"/>
</dbReference>
<reference evidence="6" key="1">
    <citation type="submission" date="2020-04" db="EMBL/GenBank/DDBJ databases">
        <authorList>
            <person name="Zhang T."/>
        </authorList>
    </citation>
    <scope>NUCLEOTIDE SEQUENCE</scope>
    <source>
        <strain evidence="6">HKST-UBA02</strain>
    </source>
</reference>
<feature type="active site" description="Proton acceptor" evidence="3">
    <location>
        <position position="186"/>
    </location>
</feature>
<dbReference type="InterPro" id="IPR000653">
    <property type="entry name" value="DegT/StrS_aminotransferase"/>
</dbReference>
<dbReference type="PANTHER" id="PTHR30244">
    <property type="entry name" value="TRANSAMINASE"/>
    <property type="match status" value="1"/>
</dbReference>
<evidence type="ECO:0000313" key="7">
    <source>
        <dbReference type="Proteomes" id="UP000739538"/>
    </source>
</evidence>
<evidence type="ECO:0000256" key="2">
    <source>
        <dbReference type="ARBA" id="ARBA00037999"/>
    </source>
</evidence>
<dbReference type="Proteomes" id="UP000739538">
    <property type="component" value="Unassembled WGS sequence"/>
</dbReference>
<accession>A0A956SDG8</accession>
<feature type="modified residue" description="N6-(pyridoxal phosphate)lysine" evidence="4">
    <location>
        <position position="186"/>
    </location>
</feature>
<evidence type="ECO:0000313" key="6">
    <source>
        <dbReference type="EMBL" id="MCA9756381.1"/>
    </source>
</evidence>
<dbReference type="CDD" id="cd00616">
    <property type="entry name" value="AHBA_syn"/>
    <property type="match status" value="1"/>
</dbReference>
<evidence type="ECO:0000256" key="1">
    <source>
        <dbReference type="ARBA" id="ARBA00022898"/>
    </source>
</evidence>
<dbReference type="Pfam" id="PF01041">
    <property type="entry name" value="DegT_DnrJ_EryC1"/>
    <property type="match status" value="1"/>
</dbReference>
<gene>
    <name evidence="6" type="ORF">KDA27_11320</name>
</gene>
<evidence type="ECO:0000256" key="4">
    <source>
        <dbReference type="PIRSR" id="PIRSR000390-2"/>
    </source>
</evidence>
<dbReference type="PANTHER" id="PTHR30244:SF36">
    <property type="entry name" value="3-OXO-GLUCOSE-6-PHOSPHATE:GLUTAMATE AMINOTRANSFERASE"/>
    <property type="match status" value="1"/>
</dbReference>
<dbReference type="EMBL" id="JAGQHS010000051">
    <property type="protein sequence ID" value="MCA9756381.1"/>
    <property type="molecule type" value="Genomic_DNA"/>
</dbReference>
<dbReference type="InterPro" id="IPR015422">
    <property type="entry name" value="PyrdxlP-dep_Trfase_small"/>
</dbReference>